<dbReference type="EMBL" id="CDHN01000002">
    <property type="protein sequence ID" value="CEJ88840.1"/>
    <property type="molecule type" value="Genomic_DNA"/>
</dbReference>
<dbReference type="SUPFAM" id="SSF55729">
    <property type="entry name" value="Acyl-CoA N-acyltransferases (Nat)"/>
    <property type="match status" value="1"/>
</dbReference>
<dbReference type="Gene3D" id="3.40.630.30">
    <property type="match status" value="1"/>
</dbReference>
<dbReference type="PROSITE" id="PS51186">
    <property type="entry name" value="GNAT"/>
    <property type="match status" value="1"/>
</dbReference>
<dbReference type="OrthoDB" id="4917909at2759"/>
<proteinExistence type="predicted"/>
<keyword evidence="1" id="KW-0808">Transferase</keyword>
<dbReference type="AlphaFoldDB" id="A0A0A1TF40"/>
<keyword evidence="5" id="KW-1185">Reference proteome</keyword>
<evidence type="ECO:0000256" key="2">
    <source>
        <dbReference type="ARBA" id="ARBA00023315"/>
    </source>
</evidence>
<dbReference type="GO" id="GO:0016747">
    <property type="term" value="F:acyltransferase activity, transferring groups other than amino-acyl groups"/>
    <property type="evidence" value="ECO:0007669"/>
    <property type="project" value="InterPro"/>
</dbReference>
<accession>A0A0A1TF40</accession>
<dbReference type="HOGENOM" id="CLU_013985_34_8_1"/>
<evidence type="ECO:0000256" key="1">
    <source>
        <dbReference type="ARBA" id="ARBA00022679"/>
    </source>
</evidence>
<evidence type="ECO:0000259" key="3">
    <source>
        <dbReference type="PROSITE" id="PS51186"/>
    </source>
</evidence>
<dbReference type="InterPro" id="IPR000182">
    <property type="entry name" value="GNAT_dom"/>
</dbReference>
<dbReference type="CDD" id="cd04301">
    <property type="entry name" value="NAT_SF"/>
    <property type="match status" value="1"/>
</dbReference>
<dbReference type="Proteomes" id="UP000039046">
    <property type="component" value="Unassembled WGS sequence"/>
</dbReference>
<sequence>MTDVIIRVATVEDTEAVATLIHGLLTELWQGKGPTLESMLPTTRMVLADKAVMAALALVDGKPVGVVTINECTAVYAGGKFGEICELYVLAEMRSKGVAPHLVKYAEQVSRDKGWKRLEVCAPPQPAWSRSVDFYEKNGFRKLGPRLCMDIK</sequence>
<protein>
    <recommendedName>
        <fullName evidence="3">N-acetyltransferase domain-containing protein</fullName>
    </recommendedName>
</protein>
<evidence type="ECO:0000313" key="4">
    <source>
        <dbReference type="EMBL" id="CEJ88840.1"/>
    </source>
</evidence>
<dbReference type="Pfam" id="PF00583">
    <property type="entry name" value="Acetyltransf_1"/>
    <property type="match status" value="1"/>
</dbReference>
<organism evidence="4 5">
    <name type="scientific">[Torrubiella] hemipterigena</name>
    <dbReference type="NCBI Taxonomy" id="1531966"/>
    <lineage>
        <taxon>Eukaryota</taxon>
        <taxon>Fungi</taxon>
        <taxon>Dikarya</taxon>
        <taxon>Ascomycota</taxon>
        <taxon>Pezizomycotina</taxon>
        <taxon>Sordariomycetes</taxon>
        <taxon>Hypocreomycetidae</taxon>
        <taxon>Hypocreales</taxon>
        <taxon>Clavicipitaceae</taxon>
        <taxon>Clavicipitaceae incertae sedis</taxon>
        <taxon>'Torrubiella' clade</taxon>
    </lineage>
</organism>
<gene>
    <name evidence="4" type="ORF">VHEMI04867</name>
</gene>
<name>A0A0A1TF40_9HYPO</name>
<evidence type="ECO:0000313" key="5">
    <source>
        <dbReference type="Proteomes" id="UP000039046"/>
    </source>
</evidence>
<dbReference type="InterPro" id="IPR016181">
    <property type="entry name" value="Acyl_CoA_acyltransferase"/>
</dbReference>
<reference evidence="4 5" key="1">
    <citation type="journal article" date="2015" name="Genome Announc.">
        <title>Draft Genome Sequence and Gene Annotation of the Entomopathogenic Fungus Verticillium hemipterigenum.</title>
        <authorList>
            <person name="Horn F."/>
            <person name="Habel A."/>
            <person name="Scharf D.H."/>
            <person name="Dworschak J."/>
            <person name="Brakhage A.A."/>
            <person name="Guthke R."/>
            <person name="Hertweck C."/>
            <person name="Linde J."/>
        </authorList>
    </citation>
    <scope>NUCLEOTIDE SEQUENCE [LARGE SCALE GENOMIC DNA]</scope>
</reference>
<keyword evidence="2" id="KW-0012">Acyltransferase</keyword>
<feature type="domain" description="N-acetyltransferase" evidence="3">
    <location>
        <begin position="4"/>
        <end position="152"/>
    </location>
</feature>
<dbReference type="InterPro" id="IPR050832">
    <property type="entry name" value="Bact_Acetyltransf"/>
</dbReference>
<dbReference type="PANTHER" id="PTHR43877:SF1">
    <property type="entry name" value="ACETYLTRANSFERASE"/>
    <property type="match status" value="1"/>
</dbReference>
<dbReference type="PANTHER" id="PTHR43877">
    <property type="entry name" value="AMINOALKYLPHOSPHONATE N-ACETYLTRANSFERASE-RELATED-RELATED"/>
    <property type="match status" value="1"/>
</dbReference>